<dbReference type="InterPro" id="IPR041577">
    <property type="entry name" value="RT_RNaseH_2"/>
</dbReference>
<keyword evidence="4" id="KW-0808">Transferase</keyword>
<protein>
    <submittedName>
        <fullName evidence="4">Reverse transcriptase domain-containing protein</fullName>
    </submittedName>
</protein>
<dbReference type="InterPro" id="IPR043502">
    <property type="entry name" value="DNA/RNA_pol_sf"/>
</dbReference>
<feature type="domain" description="Integrase zinc-binding" evidence="3">
    <location>
        <begin position="437"/>
        <end position="487"/>
    </location>
</feature>
<feature type="region of interest" description="Disordered" evidence="1">
    <location>
        <begin position="92"/>
        <end position="139"/>
    </location>
</feature>
<dbReference type="PANTHER" id="PTHR48475">
    <property type="entry name" value="RIBONUCLEASE H"/>
    <property type="match status" value="1"/>
</dbReference>
<dbReference type="InterPro" id="IPR041588">
    <property type="entry name" value="Integrase_H2C2"/>
</dbReference>
<reference evidence="4" key="2">
    <citation type="submission" date="2022-01" db="EMBL/GenBank/DDBJ databases">
        <authorList>
            <person name="Yamashiro T."/>
            <person name="Shiraishi A."/>
            <person name="Satake H."/>
            <person name="Nakayama K."/>
        </authorList>
    </citation>
    <scope>NUCLEOTIDE SEQUENCE</scope>
</reference>
<name>A0ABQ5FHR2_9ASTR</name>
<dbReference type="EMBL" id="BQNB010017388">
    <property type="protein sequence ID" value="GJT62589.1"/>
    <property type="molecule type" value="Genomic_DNA"/>
</dbReference>
<evidence type="ECO:0000256" key="1">
    <source>
        <dbReference type="SAM" id="MobiDB-lite"/>
    </source>
</evidence>
<evidence type="ECO:0000259" key="2">
    <source>
        <dbReference type="Pfam" id="PF17919"/>
    </source>
</evidence>
<keyword evidence="5" id="KW-1185">Reference proteome</keyword>
<dbReference type="PANTHER" id="PTHR48475:SF2">
    <property type="entry name" value="RIBONUCLEASE H"/>
    <property type="match status" value="1"/>
</dbReference>
<keyword evidence="4" id="KW-0548">Nucleotidyltransferase</keyword>
<proteinExistence type="predicted"/>
<keyword evidence="4" id="KW-0695">RNA-directed DNA polymerase</keyword>
<dbReference type="Gene3D" id="1.10.340.70">
    <property type="match status" value="1"/>
</dbReference>
<dbReference type="InterPro" id="IPR036397">
    <property type="entry name" value="RNaseH_sf"/>
</dbReference>
<evidence type="ECO:0000313" key="5">
    <source>
        <dbReference type="Proteomes" id="UP001151760"/>
    </source>
</evidence>
<dbReference type="Proteomes" id="UP001151760">
    <property type="component" value="Unassembled WGS sequence"/>
</dbReference>
<dbReference type="InterPro" id="IPR012337">
    <property type="entry name" value="RNaseH-like_sf"/>
</dbReference>
<dbReference type="Pfam" id="PF17921">
    <property type="entry name" value="Integrase_H2C2"/>
    <property type="match status" value="1"/>
</dbReference>
<reference evidence="4" key="1">
    <citation type="journal article" date="2022" name="Int. J. Mol. Sci.">
        <title>Draft Genome of Tanacetum Coccineum: Genomic Comparison of Closely Related Tanacetum-Family Plants.</title>
        <authorList>
            <person name="Yamashiro T."/>
            <person name="Shiraishi A."/>
            <person name="Nakayama K."/>
            <person name="Satake H."/>
        </authorList>
    </citation>
    <scope>NUCLEOTIDE SEQUENCE</scope>
</reference>
<feature type="compositionally biased region" description="Polar residues" evidence="1">
    <location>
        <begin position="97"/>
        <end position="117"/>
    </location>
</feature>
<feature type="domain" description="Reverse transcriptase/retrotransposon-derived protein RNase H-like" evidence="2">
    <location>
        <begin position="169"/>
        <end position="249"/>
    </location>
</feature>
<comment type="caution">
    <text evidence="4">The sequence shown here is derived from an EMBL/GenBank/DDBJ whole genome shotgun (WGS) entry which is preliminary data.</text>
</comment>
<gene>
    <name evidence="4" type="ORF">Tco_1006122</name>
</gene>
<dbReference type="GO" id="GO:0003964">
    <property type="term" value="F:RNA-directed DNA polymerase activity"/>
    <property type="evidence" value="ECO:0007669"/>
    <property type="project" value="UniProtKB-KW"/>
</dbReference>
<feature type="compositionally biased region" description="Basic and acidic residues" evidence="1">
    <location>
        <begin position="125"/>
        <end position="139"/>
    </location>
</feature>
<dbReference type="Gene3D" id="3.30.420.10">
    <property type="entry name" value="Ribonuclease H-like superfamily/Ribonuclease H"/>
    <property type="match status" value="2"/>
</dbReference>
<evidence type="ECO:0000313" key="4">
    <source>
        <dbReference type="EMBL" id="GJT62589.1"/>
    </source>
</evidence>
<dbReference type="Pfam" id="PF17919">
    <property type="entry name" value="RT_RNaseH_2"/>
    <property type="match status" value="1"/>
</dbReference>
<feature type="compositionally biased region" description="Polar residues" evidence="1">
    <location>
        <begin position="44"/>
        <end position="55"/>
    </location>
</feature>
<dbReference type="SUPFAM" id="SSF53098">
    <property type="entry name" value="Ribonuclease H-like"/>
    <property type="match status" value="2"/>
</dbReference>
<accession>A0ABQ5FHR2</accession>
<dbReference type="SUPFAM" id="SSF56672">
    <property type="entry name" value="DNA/RNA polymerases"/>
    <property type="match status" value="1"/>
</dbReference>
<evidence type="ECO:0000259" key="3">
    <source>
        <dbReference type="Pfam" id="PF17921"/>
    </source>
</evidence>
<organism evidence="4 5">
    <name type="scientific">Tanacetum coccineum</name>
    <dbReference type="NCBI Taxonomy" id="301880"/>
    <lineage>
        <taxon>Eukaryota</taxon>
        <taxon>Viridiplantae</taxon>
        <taxon>Streptophyta</taxon>
        <taxon>Embryophyta</taxon>
        <taxon>Tracheophyta</taxon>
        <taxon>Spermatophyta</taxon>
        <taxon>Magnoliopsida</taxon>
        <taxon>eudicotyledons</taxon>
        <taxon>Gunneridae</taxon>
        <taxon>Pentapetalae</taxon>
        <taxon>asterids</taxon>
        <taxon>campanulids</taxon>
        <taxon>Asterales</taxon>
        <taxon>Asteraceae</taxon>
        <taxon>Asteroideae</taxon>
        <taxon>Anthemideae</taxon>
        <taxon>Anthemidinae</taxon>
        <taxon>Tanacetum</taxon>
    </lineage>
</organism>
<feature type="region of interest" description="Disordered" evidence="1">
    <location>
        <begin position="42"/>
        <end position="69"/>
    </location>
</feature>
<sequence length="556" mass="62907">MANGANIATSENRVCGTFNIYMDELCCDKITISIKWDHREARSQENSGSPVNRSWNVKIPSSGRNTHTAKQQNYPTRMHDGLRTGITAFRYHPSCEGKNQSNNSSGIPRANNSNRFYSNGRRTKGVLDKKRSQAPERNKAIQKEVEKLVDVGIMKEVINHSGLQSMVIEAEAEFKQMKKLIAELPILTAPMEKEELIVHLMAAREAVSAVLMTKREAKQMPIYFVSCALQGPEIIYTPMEKLVLDLVHANGSSCIDGLGAGLILTSPEGIEFTYALRFEFDATNNEAEYEALIAGLGITEQMEIKKPSSIWKLKTLANILKKFSIKQVPRSENKKADILSKIASTSFAHSTKQVLVEVLKEKSINKAEVLTVMEEEGNTWMTSIYEYLTEETLPVKKKKARAVRLKSRWYAVINGVLYKKSFLEPWLRCVGPLQANYVLREIHEGSCSMHARPRSVVAKAIRTGYYWPTKHKDARKVIRECQDYQVHRLVPRNPHQKLTPITSPWPFYKWGIDITGPFPEGPDKVKFLILAIGYFTKWIEAKPATTITGNQIKTFV</sequence>